<dbReference type="CDD" id="cd01741">
    <property type="entry name" value="GATase1_1"/>
    <property type="match status" value="1"/>
</dbReference>
<dbReference type="GeneID" id="57395770"/>
<dbReference type="InterPro" id="IPR017926">
    <property type="entry name" value="GATASE"/>
</dbReference>
<reference evidence="2 3" key="1">
    <citation type="journal article" date="2020" name="Microbiol. Resour. Announc.">
        <title>Complete genome sequence of Pseudomonas otitidis strain MrB4, isolated from Lake Biwa in Japan.</title>
        <authorList>
            <person name="Miyazaki K."/>
            <person name="Hase E."/>
            <person name="Maruya T."/>
        </authorList>
    </citation>
    <scope>NUCLEOTIDE SEQUENCE [LARGE SCALE GENOMIC DNA]</scope>
    <source>
        <strain evidence="2 3">MrB4</strain>
    </source>
</reference>
<dbReference type="InterPro" id="IPR044992">
    <property type="entry name" value="ChyE-like"/>
</dbReference>
<protein>
    <submittedName>
        <fullName evidence="2">GMP synthase</fullName>
    </submittedName>
</protein>
<dbReference type="Proteomes" id="UP000501237">
    <property type="component" value="Chromosome"/>
</dbReference>
<organism evidence="2 3">
    <name type="scientific">Metapseudomonas otitidis</name>
    <dbReference type="NCBI Taxonomy" id="319939"/>
    <lineage>
        <taxon>Bacteria</taxon>
        <taxon>Pseudomonadati</taxon>
        <taxon>Pseudomonadota</taxon>
        <taxon>Gammaproteobacteria</taxon>
        <taxon>Pseudomonadales</taxon>
        <taxon>Pseudomonadaceae</taxon>
        <taxon>Metapseudomonas</taxon>
    </lineage>
</organism>
<dbReference type="AlphaFoldDB" id="A0A679G8X8"/>
<dbReference type="GO" id="GO:0005829">
    <property type="term" value="C:cytosol"/>
    <property type="evidence" value="ECO:0007669"/>
    <property type="project" value="TreeGrafter"/>
</dbReference>
<dbReference type="PANTHER" id="PTHR42695">
    <property type="entry name" value="GLUTAMINE AMIDOTRANSFERASE YLR126C-RELATED"/>
    <property type="match status" value="1"/>
</dbReference>
<dbReference type="Gene3D" id="3.40.50.880">
    <property type="match status" value="1"/>
</dbReference>
<dbReference type="InterPro" id="IPR029062">
    <property type="entry name" value="Class_I_gatase-like"/>
</dbReference>
<dbReference type="SUPFAM" id="SSF52317">
    <property type="entry name" value="Class I glutamine amidotransferase-like"/>
    <property type="match status" value="1"/>
</dbReference>
<evidence type="ECO:0000259" key="1">
    <source>
        <dbReference type="Pfam" id="PF00117"/>
    </source>
</evidence>
<accession>A0A679G8X8</accession>
<name>A0A679G8X8_9GAMM</name>
<proteinExistence type="predicted"/>
<gene>
    <name evidence="2" type="ORF">PtoMrB4_05600</name>
</gene>
<sequence>MRVAILQHVPFEGPGRIAQWLELRAAQARIYPLHADGRLPALEDFHLLVVLGGPMSVHDEALYPWLREEKALIRAALEGEKRVLGICLGGQLLAEALGAEVRPGEVEIGWWPLEKNLLADRSPLGRMLPQRLLALHWHGETFGLPDGAIPLYGSAACANQGFVWREHAIALQCHLESTPESIEALLQACPEDLARPGSVEDAAAIRDGYPQCSALAPTLFRLLDYLTGPHAVLT</sequence>
<dbReference type="FunFam" id="3.40.50.880:FF:000033">
    <property type="entry name" value="Glutamine amidotransferase class-I"/>
    <property type="match status" value="1"/>
</dbReference>
<evidence type="ECO:0000313" key="3">
    <source>
        <dbReference type="Proteomes" id="UP000501237"/>
    </source>
</evidence>
<dbReference type="PANTHER" id="PTHR42695:SF5">
    <property type="entry name" value="GLUTAMINE AMIDOTRANSFERASE YLR126C-RELATED"/>
    <property type="match status" value="1"/>
</dbReference>
<feature type="domain" description="Glutamine amidotransferase" evidence="1">
    <location>
        <begin position="21"/>
        <end position="181"/>
    </location>
</feature>
<dbReference type="Pfam" id="PF00117">
    <property type="entry name" value="GATase"/>
    <property type="match status" value="1"/>
</dbReference>
<dbReference type="EMBL" id="AP022642">
    <property type="protein sequence ID" value="BCA26583.1"/>
    <property type="molecule type" value="Genomic_DNA"/>
</dbReference>
<dbReference type="PROSITE" id="PS51273">
    <property type="entry name" value="GATASE_TYPE_1"/>
    <property type="match status" value="1"/>
</dbReference>
<dbReference type="KEGG" id="poj:PtoMrB4_05600"/>
<evidence type="ECO:0000313" key="2">
    <source>
        <dbReference type="EMBL" id="BCA26583.1"/>
    </source>
</evidence>
<dbReference type="RefSeq" id="WP_172432452.1">
    <property type="nucleotide sequence ID" value="NZ_AP022642.1"/>
</dbReference>